<evidence type="ECO:0000256" key="1">
    <source>
        <dbReference type="SAM" id="MobiDB-lite"/>
    </source>
</evidence>
<evidence type="ECO:0000313" key="3">
    <source>
        <dbReference type="Proteomes" id="UP001243330"/>
    </source>
</evidence>
<name>A0AAD9A955_9PEZI</name>
<organism evidence="2 3">
    <name type="scientific">Colletotrichum chrysophilum</name>
    <dbReference type="NCBI Taxonomy" id="1836956"/>
    <lineage>
        <taxon>Eukaryota</taxon>
        <taxon>Fungi</taxon>
        <taxon>Dikarya</taxon>
        <taxon>Ascomycota</taxon>
        <taxon>Pezizomycotina</taxon>
        <taxon>Sordariomycetes</taxon>
        <taxon>Hypocreomycetidae</taxon>
        <taxon>Glomerellales</taxon>
        <taxon>Glomerellaceae</taxon>
        <taxon>Colletotrichum</taxon>
        <taxon>Colletotrichum gloeosporioides species complex</taxon>
    </lineage>
</organism>
<feature type="region of interest" description="Disordered" evidence="1">
    <location>
        <begin position="34"/>
        <end position="63"/>
    </location>
</feature>
<dbReference type="Proteomes" id="UP001243330">
    <property type="component" value="Unassembled WGS sequence"/>
</dbReference>
<sequence length="136" mass="14875">MTLTEYSAVYKHFYSALMGNETAQKPRCDVYVLARGGSADPDGHARPGRGGGRRSGSPQTPEPIHGLDYSFCRKPSGFFVSKAPVVRFCYEIVFCADRDCVCTYISDVGFPPSPWGEGCVSASSLRERCAGICLRY</sequence>
<reference evidence="2" key="1">
    <citation type="submission" date="2023-01" db="EMBL/GenBank/DDBJ databases">
        <title>Colletotrichum chrysophilum M932 genome sequence.</title>
        <authorList>
            <person name="Baroncelli R."/>
        </authorList>
    </citation>
    <scope>NUCLEOTIDE SEQUENCE</scope>
    <source>
        <strain evidence="2">M932</strain>
    </source>
</reference>
<accession>A0AAD9A955</accession>
<keyword evidence="3" id="KW-1185">Reference proteome</keyword>
<protein>
    <submittedName>
        <fullName evidence="2">Uncharacterized protein</fullName>
    </submittedName>
</protein>
<evidence type="ECO:0000313" key="2">
    <source>
        <dbReference type="EMBL" id="KAK1843756.1"/>
    </source>
</evidence>
<gene>
    <name evidence="2" type="ORF">CCHR01_13623</name>
</gene>
<dbReference type="AlphaFoldDB" id="A0AAD9A955"/>
<dbReference type="EMBL" id="JAQOWY010000342">
    <property type="protein sequence ID" value="KAK1843756.1"/>
    <property type="molecule type" value="Genomic_DNA"/>
</dbReference>
<comment type="caution">
    <text evidence="2">The sequence shown here is derived from an EMBL/GenBank/DDBJ whole genome shotgun (WGS) entry which is preliminary data.</text>
</comment>
<proteinExistence type="predicted"/>